<dbReference type="InterPro" id="IPR037185">
    <property type="entry name" value="EmrE-like"/>
</dbReference>
<dbReference type="Pfam" id="PF00892">
    <property type="entry name" value="EamA"/>
    <property type="match status" value="2"/>
</dbReference>
<evidence type="ECO:0000313" key="9">
    <source>
        <dbReference type="Proteomes" id="UP000552709"/>
    </source>
</evidence>
<keyword evidence="3 6" id="KW-0812">Transmembrane</keyword>
<dbReference type="SUPFAM" id="SSF103481">
    <property type="entry name" value="Multidrug resistance efflux transporter EmrE"/>
    <property type="match status" value="2"/>
</dbReference>
<dbReference type="EMBL" id="JACHFL010000004">
    <property type="protein sequence ID" value="MBB5362813.1"/>
    <property type="molecule type" value="Genomic_DNA"/>
</dbReference>
<dbReference type="PANTHER" id="PTHR42920">
    <property type="entry name" value="OS03G0707200 PROTEIN-RELATED"/>
    <property type="match status" value="1"/>
</dbReference>
<feature type="transmembrane region" description="Helical" evidence="6">
    <location>
        <begin position="105"/>
        <end position="126"/>
    </location>
</feature>
<sequence length="311" mass="32172">MLKAPPLSSHPPQTARRDVSGVGLALISAAASGTLGLWGKLAMNLHLTTFTLLSWRFGLTALLLFALGFGRLSLRQRAELLLLSVIYTASTVLFFMALARISASTAALLVYLAPAFVILYGLLAHVRPSRWQVGALLCTLAGLGVVVGLPGAADRDLTGLLLGGVSGALYGAYLFASGHLARTASPLTVTAHISLVCAVTFVGLGAVTGQLKVPDTAAHWGIILAMLLIPTLVSLPALSEAVRRIGPARVSLLTTTDPVWATLFALLFLGEGLHVTQIVGGALILTGAVVAQRPAYGRAVEDLSSASPSAV</sequence>
<evidence type="ECO:0000256" key="4">
    <source>
        <dbReference type="ARBA" id="ARBA00022989"/>
    </source>
</evidence>
<feature type="domain" description="EamA" evidence="7">
    <location>
        <begin position="158"/>
        <end position="290"/>
    </location>
</feature>
<evidence type="ECO:0000313" key="8">
    <source>
        <dbReference type="EMBL" id="MBB5362813.1"/>
    </source>
</evidence>
<protein>
    <submittedName>
        <fullName evidence="8">Drug/metabolite transporter (DMT)-like permease</fullName>
    </submittedName>
</protein>
<dbReference type="RefSeq" id="WP_184130553.1">
    <property type="nucleotide sequence ID" value="NZ_JACHFL010000004.1"/>
</dbReference>
<evidence type="ECO:0000256" key="1">
    <source>
        <dbReference type="ARBA" id="ARBA00004651"/>
    </source>
</evidence>
<accession>A0A7W8JU28</accession>
<dbReference type="Gene3D" id="1.10.3730.20">
    <property type="match status" value="1"/>
</dbReference>
<reference evidence="8 9" key="1">
    <citation type="submission" date="2020-08" db="EMBL/GenBank/DDBJ databases">
        <title>Genomic Encyclopedia of Type Strains, Phase IV (KMG-IV): sequencing the most valuable type-strain genomes for metagenomic binning, comparative biology and taxonomic classification.</title>
        <authorList>
            <person name="Goeker M."/>
        </authorList>
    </citation>
    <scope>NUCLEOTIDE SEQUENCE [LARGE SCALE GENOMIC DNA]</scope>
    <source>
        <strain evidence="8 9">DSM 27939</strain>
    </source>
</reference>
<evidence type="ECO:0000256" key="5">
    <source>
        <dbReference type="ARBA" id="ARBA00023136"/>
    </source>
</evidence>
<evidence type="ECO:0000256" key="3">
    <source>
        <dbReference type="ARBA" id="ARBA00022692"/>
    </source>
</evidence>
<organism evidence="8 9">
    <name type="scientific">Deinococcus humi</name>
    <dbReference type="NCBI Taxonomy" id="662880"/>
    <lineage>
        <taxon>Bacteria</taxon>
        <taxon>Thermotogati</taxon>
        <taxon>Deinococcota</taxon>
        <taxon>Deinococci</taxon>
        <taxon>Deinococcales</taxon>
        <taxon>Deinococcaceae</taxon>
        <taxon>Deinococcus</taxon>
    </lineage>
</organism>
<dbReference type="InterPro" id="IPR051258">
    <property type="entry name" value="Diverse_Substrate_Transporter"/>
</dbReference>
<proteinExistence type="predicted"/>
<evidence type="ECO:0000256" key="2">
    <source>
        <dbReference type="ARBA" id="ARBA00022475"/>
    </source>
</evidence>
<keyword evidence="4 6" id="KW-1133">Transmembrane helix</keyword>
<feature type="domain" description="EamA" evidence="7">
    <location>
        <begin position="20"/>
        <end position="147"/>
    </location>
</feature>
<feature type="transmembrane region" description="Helical" evidence="6">
    <location>
        <begin position="217"/>
        <end position="238"/>
    </location>
</feature>
<feature type="transmembrane region" description="Helical" evidence="6">
    <location>
        <begin position="133"/>
        <end position="153"/>
    </location>
</feature>
<feature type="transmembrane region" description="Helical" evidence="6">
    <location>
        <begin position="159"/>
        <end position="176"/>
    </location>
</feature>
<dbReference type="PANTHER" id="PTHR42920:SF5">
    <property type="entry name" value="EAMA DOMAIN-CONTAINING PROTEIN"/>
    <property type="match status" value="1"/>
</dbReference>
<dbReference type="InterPro" id="IPR000620">
    <property type="entry name" value="EamA_dom"/>
</dbReference>
<dbReference type="AlphaFoldDB" id="A0A7W8JU28"/>
<keyword evidence="5 6" id="KW-0472">Membrane</keyword>
<feature type="transmembrane region" description="Helical" evidence="6">
    <location>
        <begin position="80"/>
        <end position="99"/>
    </location>
</feature>
<evidence type="ECO:0000259" key="7">
    <source>
        <dbReference type="Pfam" id="PF00892"/>
    </source>
</evidence>
<keyword evidence="2" id="KW-1003">Cell membrane</keyword>
<evidence type="ECO:0000256" key="6">
    <source>
        <dbReference type="SAM" id="Phobius"/>
    </source>
</evidence>
<gene>
    <name evidence="8" type="ORF">HNQ08_001911</name>
</gene>
<comment type="caution">
    <text evidence="8">The sequence shown here is derived from an EMBL/GenBank/DDBJ whole genome shotgun (WGS) entry which is preliminary data.</text>
</comment>
<dbReference type="GO" id="GO:0005886">
    <property type="term" value="C:plasma membrane"/>
    <property type="evidence" value="ECO:0007669"/>
    <property type="project" value="UniProtKB-SubCell"/>
</dbReference>
<feature type="transmembrane region" description="Helical" evidence="6">
    <location>
        <begin position="45"/>
        <end position="68"/>
    </location>
</feature>
<dbReference type="Proteomes" id="UP000552709">
    <property type="component" value="Unassembled WGS sequence"/>
</dbReference>
<feature type="transmembrane region" description="Helical" evidence="6">
    <location>
        <begin position="21"/>
        <end position="39"/>
    </location>
</feature>
<name>A0A7W8JU28_9DEIO</name>
<feature type="transmembrane region" description="Helical" evidence="6">
    <location>
        <begin position="188"/>
        <end position="211"/>
    </location>
</feature>
<keyword evidence="9" id="KW-1185">Reference proteome</keyword>
<comment type="subcellular location">
    <subcellularLocation>
        <location evidence="1">Cell membrane</location>
        <topology evidence="1">Multi-pass membrane protein</topology>
    </subcellularLocation>
</comment>